<evidence type="ECO:0000313" key="2">
    <source>
        <dbReference type="EMBL" id="MFD1643544.1"/>
    </source>
</evidence>
<proteinExistence type="predicted"/>
<protein>
    <recommendedName>
        <fullName evidence="4">Small CPxCG-related zinc finger protein</fullName>
    </recommendedName>
</protein>
<feature type="region of interest" description="Disordered" evidence="1">
    <location>
        <begin position="57"/>
        <end position="80"/>
    </location>
</feature>
<gene>
    <name evidence="2" type="ORF">ACFSBW_16850</name>
</gene>
<evidence type="ECO:0000313" key="3">
    <source>
        <dbReference type="Proteomes" id="UP001597052"/>
    </source>
</evidence>
<name>A0ABD6DED8_9EURY</name>
<keyword evidence="3" id="KW-1185">Reference proteome</keyword>
<sequence>MPFPSHINPNSSRAPWNAPPAPECPDCERVIHDGRDHEADCPLAGVDDEELHRQLVEDAEADTAEQRFEQQRVDNHRPNQ</sequence>
<evidence type="ECO:0000256" key="1">
    <source>
        <dbReference type="SAM" id="MobiDB-lite"/>
    </source>
</evidence>
<comment type="caution">
    <text evidence="2">The sequence shown here is derived from an EMBL/GenBank/DDBJ whole genome shotgun (WGS) entry which is preliminary data.</text>
</comment>
<organism evidence="2 3">
    <name type="scientific">Halohasta litorea</name>
    <dbReference type="NCBI Taxonomy" id="869891"/>
    <lineage>
        <taxon>Archaea</taxon>
        <taxon>Methanobacteriati</taxon>
        <taxon>Methanobacteriota</taxon>
        <taxon>Stenosarchaea group</taxon>
        <taxon>Halobacteria</taxon>
        <taxon>Halobacteriales</taxon>
        <taxon>Haloferacaceae</taxon>
        <taxon>Halohasta</taxon>
    </lineage>
</organism>
<dbReference type="RefSeq" id="WP_256397062.1">
    <property type="nucleotide sequence ID" value="NZ_JANHDJ010000006.1"/>
</dbReference>
<dbReference type="EMBL" id="JBHUDM010000005">
    <property type="protein sequence ID" value="MFD1643544.1"/>
    <property type="molecule type" value="Genomic_DNA"/>
</dbReference>
<evidence type="ECO:0008006" key="4">
    <source>
        <dbReference type="Google" id="ProtNLM"/>
    </source>
</evidence>
<dbReference type="AlphaFoldDB" id="A0ABD6DED8"/>
<reference evidence="2 3" key="1">
    <citation type="journal article" date="2019" name="Int. J. Syst. Evol. Microbiol.">
        <title>The Global Catalogue of Microorganisms (GCM) 10K type strain sequencing project: providing services to taxonomists for standard genome sequencing and annotation.</title>
        <authorList>
            <consortium name="The Broad Institute Genomics Platform"/>
            <consortium name="The Broad Institute Genome Sequencing Center for Infectious Disease"/>
            <person name="Wu L."/>
            <person name="Ma J."/>
        </authorList>
    </citation>
    <scope>NUCLEOTIDE SEQUENCE [LARGE SCALE GENOMIC DNA]</scope>
    <source>
        <strain evidence="2 3">CGMCC 1.10593</strain>
    </source>
</reference>
<feature type="region of interest" description="Disordered" evidence="1">
    <location>
        <begin position="1"/>
        <end position="22"/>
    </location>
</feature>
<feature type="compositionally biased region" description="Basic and acidic residues" evidence="1">
    <location>
        <begin position="64"/>
        <end position="80"/>
    </location>
</feature>
<accession>A0ABD6DED8</accession>
<dbReference type="Proteomes" id="UP001597052">
    <property type="component" value="Unassembled WGS sequence"/>
</dbReference>